<accession>A0ABT5A6U1</accession>
<evidence type="ECO:0000313" key="2">
    <source>
        <dbReference type="Proteomes" id="UP001212123"/>
    </source>
</evidence>
<evidence type="ECO:0000313" key="1">
    <source>
        <dbReference type="EMBL" id="MDB9487245.1"/>
    </source>
</evidence>
<sequence>MTNILKSPLEQQIFQLGKRQARLSSIEMLLEVKFGYEGLRLMPKISGITDFEQLGKIYLSIIAVATLEEVRLVIEREFDQ</sequence>
<gene>
    <name evidence="1" type="ORF">PN492_11920</name>
</gene>
<dbReference type="Proteomes" id="UP001212123">
    <property type="component" value="Unassembled WGS sequence"/>
</dbReference>
<reference evidence="1 2" key="1">
    <citation type="submission" date="2023-01" db="EMBL/GenBank/DDBJ databases">
        <title>Genomes from the Australian National Cyanobacteria Reference Collection.</title>
        <authorList>
            <person name="Willis A."/>
            <person name="Lee E.M.F."/>
        </authorList>
    </citation>
    <scope>NUCLEOTIDE SEQUENCE [LARGE SCALE GENOMIC DNA]</scope>
    <source>
        <strain evidence="1 2">CS-537/01</strain>
    </source>
</reference>
<name>A0ABT5A6U1_9CYAN</name>
<organism evidence="1 2">
    <name type="scientific">Dolichospermum circinale CS-537/01</name>
    <dbReference type="NCBI Taxonomy" id="3021739"/>
    <lineage>
        <taxon>Bacteria</taxon>
        <taxon>Bacillati</taxon>
        <taxon>Cyanobacteriota</taxon>
        <taxon>Cyanophyceae</taxon>
        <taxon>Nostocales</taxon>
        <taxon>Aphanizomenonaceae</taxon>
        <taxon>Dolichospermum</taxon>
        <taxon>Dolichospermum circinale</taxon>
    </lineage>
</organism>
<comment type="caution">
    <text evidence="1">The sequence shown here is derived from an EMBL/GenBank/DDBJ whole genome shotgun (WGS) entry which is preliminary data.</text>
</comment>
<keyword evidence="2" id="KW-1185">Reference proteome</keyword>
<protein>
    <submittedName>
        <fullName evidence="1">Uncharacterized protein</fullName>
    </submittedName>
</protein>
<dbReference type="RefSeq" id="WP_271805611.1">
    <property type="nucleotide sequence ID" value="NZ_JAQMTU010000072.1"/>
</dbReference>
<proteinExistence type="predicted"/>
<dbReference type="EMBL" id="JAQMTU010000072">
    <property type="protein sequence ID" value="MDB9487245.1"/>
    <property type="molecule type" value="Genomic_DNA"/>
</dbReference>